<reference evidence="1" key="2">
    <citation type="submission" date="2004-09" db="EMBL/GenBank/DDBJ databases">
        <authorList>
            <person name="Gloeckner G."/>
            <person name="Schilhabel M."/>
            <person name="Lehmann R."/>
            <person name="Platzer M."/>
        </authorList>
    </citation>
    <scope>NUCLEOTIDE SEQUENCE</scope>
    <source>
        <strain evidence="1">PBi</strain>
    </source>
</reference>
<geneLocation type="plasmid" evidence="2">
    <name>13</name>
</geneLocation>
<gene>
    <name evidence="1" type="ordered locus">BGP221</name>
</gene>
<evidence type="ECO:0000313" key="2">
    <source>
        <dbReference type="Proteomes" id="UP000002276"/>
    </source>
</evidence>
<evidence type="ECO:0000313" key="1">
    <source>
        <dbReference type="EMBL" id="AAU86072.1"/>
    </source>
</evidence>
<dbReference type="AlphaFoldDB" id="A0A7I6GXS8"/>
<sequence>MYDICRINAYRKLTKNNKNNSKDVDLLDQLFSSRDTYLKRKALIV</sequence>
<organism evidence="1">
    <name type="scientific">Borrelia garinii subsp. bavariensis (strain ATCC BAA-2496 / DSM 23469 / PBi)</name>
    <name type="common">Borreliella bavariensis</name>
    <dbReference type="NCBI Taxonomy" id="290434"/>
    <lineage>
        <taxon>Bacteria</taxon>
        <taxon>Pseudomonadati</taxon>
        <taxon>Spirochaetota</taxon>
        <taxon>Spirochaetia</taxon>
        <taxon>Spirochaetales</taxon>
        <taxon>Borreliaceae</taxon>
        <taxon>Borreliella</taxon>
    </lineage>
</organism>
<reference evidence="1" key="1">
    <citation type="journal article" date="2004" name="Nucleic Acids Res.">
        <title>Comparative analysis of the Borrelia garinii genome.</title>
        <authorList>
            <person name="Glockner G."/>
            <person name="Lehmann R."/>
            <person name="Romualdi A."/>
            <person name="Pradella S."/>
            <person name="Schulte-Spechtel U."/>
            <person name="Schilhabel M."/>
            <person name="Wilske B."/>
            <person name="Suhnel J."/>
            <person name="Platzer M."/>
        </authorList>
    </citation>
    <scope>NUCLEOTIDE SEQUENCE [LARGE SCALE GENOMIC DNA]</scope>
    <source>
        <strain>ATCC BAA-2496 / DSM 23469 / PBi</strain>
        <strain evidence="1">PBi</strain>
        <plasmid>13</plasmid>
    </source>
</reference>
<accession>A0A7I6GXS8</accession>
<dbReference type="EMBL" id="AY722927">
    <property type="protein sequence ID" value="AAU86072.1"/>
    <property type="molecule type" value="Genomic_DNA"/>
</dbReference>
<proteinExistence type="predicted"/>
<name>A0A7I6GXS8_BORGP</name>
<protein>
    <submittedName>
        <fullName evidence="1">Uncharacterized protein</fullName>
    </submittedName>
</protein>